<dbReference type="Pfam" id="PF08281">
    <property type="entry name" value="Sigma70_r4_2"/>
    <property type="match status" value="1"/>
</dbReference>
<evidence type="ECO:0000256" key="5">
    <source>
        <dbReference type="SAM" id="Coils"/>
    </source>
</evidence>
<feature type="domain" description="RNA polymerase sigma-70 region 2" evidence="8">
    <location>
        <begin position="38"/>
        <end position="101"/>
    </location>
</feature>
<dbReference type="InterPro" id="IPR013324">
    <property type="entry name" value="RNA_pol_sigma_r3/r4-like"/>
</dbReference>
<feature type="region of interest" description="Disordered" evidence="6">
    <location>
        <begin position="280"/>
        <end position="337"/>
    </location>
</feature>
<dbReference type="Pfam" id="PF04542">
    <property type="entry name" value="Sigma70_r2"/>
    <property type="match status" value="1"/>
</dbReference>
<feature type="transmembrane region" description="Helical" evidence="7">
    <location>
        <begin position="216"/>
        <end position="238"/>
    </location>
</feature>
<dbReference type="InterPro" id="IPR036388">
    <property type="entry name" value="WH-like_DNA-bd_sf"/>
</dbReference>
<evidence type="ECO:0000259" key="8">
    <source>
        <dbReference type="Pfam" id="PF04542"/>
    </source>
</evidence>
<feature type="transmembrane region" description="Helical" evidence="7">
    <location>
        <begin position="190"/>
        <end position="210"/>
    </location>
</feature>
<dbReference type="RefSeq" id="WP_320689487.1">
    <property type="nucleotide sequence ID" value="NZ_JAXBLV010000233.1"/>
</dbReference>
<gene>
    <name evidence="10" type="ORF">R5W23_004759</name>
</gene>
<comment type="similarity">
    <text evidence="1">Belongs to the sigma-70 factor family. ECF subfamily.</text>
</comment>
<evidence type="ECO:0000256" key="6">
    <source>
        <dbReference type="SAM" id="MobiDB-lite"/>
    </source>
</evidence>
<dbReference type="Gene3D" id="1.10.1740.10">
    <property type="match status" value="1"/>
</dbReference>
<dbReference type="InterPro" id="IPR013249">
    <property type="entry name" value="RNA_pol_sigma70_r4_t2"/>
</dbReference>
<evidence type="ECO:0000256" key="7">
    <source>
        <dbReference type="SAM" id="Phobius"/>
    </source>
</evidence>
<feature type="domain" description="RNA polymerase sigma factor 70 region 4 type 2" evidence="9">
    <location>
        <begin position="134"/>
        <end position="185"/>
    </location>
</feature>
<keyword evidence="7" id="KW-0812">Transmembrane</keyword>
<dbReference type="Proteomes" id="UP001272242">
    <property type="component" value="Unassembled WGS sequence"/>
</dbReference>
<dbReference type="InterPro" id="IPR007627">
    <property type="entry name" value="RNA_pol_sigma70_r2"/>
</dbReference>
<dbReference type="Gene3D" id="1.10.10.10">
    <property type="entry name" value="Winged helix-like DNA-binding domain superfamily/Winged helix DNA-binding domain"/>
    <property type="match status" value="1"/>
</dbReference>
<evidence type="ECO:0000259" key="9">
    <source>
        <dbReference type="Pfam" id="PF08281"/>
    </source>
</evidence>
<organism evidence="10 11">
    <name type="scientific">Gemmata algarum</name>
    <dbReference type="NCBI Taxonomy" id="2975278"/>
    <lineage>
        <taxon>Bacteria</taxon>
        <taxon>Pseudomonadati</taxon>
        <taxon>Planctomycetota</taxon>
        <taxon>Planctomycetia</taxon>
        <taxon>Gemmatales</taxon>
        <taxon>Gemmataceae</taxon>
        <taxon>Gemmata</taxon>
    </lineage>
</organism>
<keyword evidence="3" id="KW-0731">Sigma factor</keyword>
<dbReference type="InterPro" id="IPR039425">
    <property type="entry name" value="RNA_pol_sigma-70-like"/>
</dbReference>
<accession>A0ABU5F701</accession>
<dbReference type="SUPFAM" id="SSF88659">
    <property type="entry name" value="Sigma3 and sigma4 domains of RNA polymerase sigma factors"/>
    <property type="match status" value="1"/>
</dbReference>
<evidence type="ECO:0000256" key="2">
    <source>
        <dbReference type="ARBA" id="ARBA00023015"/>
    </source>
</evidence>
<dbReference type="PANTHER" id="PTHR43133:SF51">
    <property type="entry name" value="RNA POLYMERASE SIGMA FACTOR"/>
    <property type="match status" value="1"/>
</dbReference>
<keyword evidence="5" id="KW-0175">Coiled coil</keyword>
<protein>
    <submittedName>
        <fullName evidence="10">Sigma-70 family RNA polymerase sigma factor</fullName>
    </submittedName>
</protein>
<dbReference type="NCBIfam" id="TIGR02937">
    <property type="entry name" value="sigma70-ECF"/>
    <property type="match status" value="1"/>
</dbReference>
<dbReference type="PANTHER" id="PTHR43133">
    <property type="entry name" value="RNA POLYMERASE ECF-TYPE SIGMA FACTO"/>
    <property type="match status" value="1"/>
</dbReference>
<keyword evidence="11" id="KW-1185">Reference proteome</keyword>
<evidence type="ECO:0000256" key="1">
    <source>
        <dbReference type="ARBA" id="ARBA00010641"/>
    </source>
</evidence>
<keyword evidence="4" id="KW-0804">Transcription</keyword>
<dbReference type="EMBL" id="JAXBLV010000233">
    <property type="protein sequence ID" value="MDY3563259.1"/>
    <property type="molecule type" value="Genomic_DNA"/>
</dbReference>
<evidence type="ECO:0000256" key="4">
    <source>
        <dbReference type="ARBA" id="ARBA00023163"/>
    </source>
</evidence>
<feature type="transmembrane region" description="Helical" evidence="7">
    <location>
        <begin position="250"/>
        <end position="271"/>
    </location>
</feature>
<keyword evidence="2" id="KW-0805">Transcription regulation</keyword>
<sequence>MTDLARLRKLVTTNDSTSDAELLDRFVTARDESAFAALVHRHGPMVLGTCRRVLRHRQDAEDAFQATFLVLARRAGVITPRSLVGNWLYGVACRTASAARRMSSARQTREARAAAQRTEEVTHDDARLAPELRDALDRELAALPAVYRAAVVACDLEGLSRRDAAGQLGWTEGTLSSRLARGRSLLARRLSRYGLVVPVAGLVAPATVAAELVAPTIQLGVLIPSGEAVVAAPVAALMEGMMKSMSLTKLKTIIVTAVVAIAVAAVGTAGWRSNAVVAAPPKEPDAPVASNPKPVVRSPDQERMTELERERERLQHQRDAMDAERAARQNHESRASVEMNRRGAALATAPDVLPAPNPQPVQNPDKERIVALERECYELRQQITVLRAESQTLSKYIERMEVERQKQLQRAADARAAAPVVRVYPVGDLAGDEKQGASLVKVVRAAVEPRSWDGDASIEFLPVKQLLVVRQSIKGHEEVAELLKLLSSQHEPKRLAPAPAGGR</sequence>
<dbReference type="InterPro" id="IPR014284">
    <property type="entry name" value="RNA_pol_sigma-70_dom"/>
</dbReference>
<evidence type="ECO:0000256" key="3">
    <source>
        <dbReference type="ARBA" id="ARBA00023082"/>
    </source>
</evidence>
<evidence type="ECO:0000313" key="11">
    <source>
        <dbReference type="Proteomes" id="UP001272242"/>
    </source>
</evidence>
<feature type="compositionally biased region" description="Basic and acidic residues" evidence="6">
    <location>
        <begin position="299"/>
        <end position="337"/>
    </location>
</feature>
<proteinExistence type="inferred from homology"/>
<keyword evidence="7" id="KW-1133">Transmembrane helix</keyword>
<dbReference type="SUPFAM" id="SSF88946">
    <property type="entry name" value="Sigma2 domain of RNA polymerase sigma factors"/>
    <property type="match status" value="1"/>
</dbReference>
<comment type="caution">
    <text evidence="10">The sequence shown here is derived from an EMBL/GenBank/DDBJ whole genome shotgun (WGS) entry which is preliminary data.</text>
</comment>
<feature type="coiled-coil region" evidence="5">
    <location>
        <begin position="369"/>
        <end position="417"/>
    </location>
</feature>
<name>A0ABU5F701_9BACT</name>
<keyword evidence="7" id="KW-0472">Membrane</keyword>
<dbReference type="InterPro" id="IPR013325">
    <property type="entry name" value="RNA_pol_sigma_r2"/>
</dbReference>
<reference evidence="11" key="1">
    <citation type="journal article" date="2023" name="Mar. Drugs">
        <title>Gemmata algarum, a Novel Planctomycete Isolated from an Algal Mat, Displays Antimicrobial Activity.</title>
        <authorList>
            <person name="Kumar G."/>
            <person name="Kallscheuer N."/>
            <person name="Kashif M."/>
            <person name="Ahamad S."/>
            <person name="Jagadeeshwari U."/>
            <person name="Pannikurungottu S."/>
            <person name="Haufschild T."/>
            <person name="Kabuu M."/>
            <person name="Sasikala C."/>
            <person name="Jogler C."/>
            <person name="Ramana C."/>
        </authorList>
    </citation>
    <scope>NUCLEOTIDE SEQUENCE [LARGE SCALE GENOMIC DNA]</scope>
    <source>
        <strain evidence="11">JC673</strain>
    </source>
</reference>
<evidence type="ECO:0000313" key="10">
    <source>
        <dbReference type="EMBL" id="MDY3563259.1"/>
    </source>
</evidence>